<gene>
    <name evidence="2" type="ORF">UFOPK2000_01357</name>
</gene>
<protein>
    <submittedName>
        <fullName evidence="2">Unannotated protein</fullName>
    </submittedName>
</protein>
<accession>A0A6J6JW90</accession>
<feature type="region of interest" description="Disordered" evidence="1">
    <location>
        <begin position="26"/>
        <end position="56"/>
    </location>
</feature>
<reference evidence="2" key="1">
    <citation type="submission" date="2020-05" db="EMBL/GenBank/DDBJ databases">
        <authorList>
            <person name="Chiriac C."/>
            <person name="Salcher M."/>
            <person name="Ghai R."/>
            <person name="Kavagutti S V."/>
        </authorList>
    </citation>
    <scope>NUCLEOTIDE SEQUENCE</scope>
</reference>
<dbReference type="EMBL" id="CAEZVK010000183">
    <property type="protein sequence ID" value="CAB4640555.1"/>
    <property type="molecule type" value="Genomic_DNA"/>
</dbReference>
<evidence type="ECO:0000313" key="2">
    <source>
        <dbReference type="EMBL" id="CAB4640555.1"/>
    </source>
</evidence>
<evidence type="ECO:0000256" key="1">
    <source>
        <dbReference type="SAM" id="MobiDB-lite"/>
    </source>
</evidence>
<organism evidence="2">
    <name type="scientific">freshwater metagenome</name>
    <dbReference type="NCBI Taxonomy" id="449393"/>
    <lineage>
        <taxon>unclassified sequences</taxon>
        <taxon>metagenomes</taxon>
        <taxon>ecological metagenomes</taxon>
    </lineage>
</organism>
<dbReference type="AlphaFoldDB" id="A0A6J6JW90"/>
<name>A0A6J6JW90_9ZZZZ</name>
<sequence>MHFSTVGGDRLSWAVIDRIGKLVDLSAGKVTPPPGQGPPASVVERTEVPPEMPGAE</sequence>
<proteinExistence type="predicted"/>